<dbReference type="FunFam" id="3.30.160.60:FF:001366">
    <property type="entry name" value="Zinc finger protein 2"/>
    <property type="match status" value="1"/>
</dbReference>
<comment type="subcellular location">
    <subcellularLocation>
        <location evidence="1">Nucleus</location>
    </subcellularLocation>
</comment>
<dbReference type="AlphaFoldDB" id="A0AAP0WXE2"/>
<proteinExistence type="predicted"/>
<evidence type="ECO:0000256" key="2">
    <source>
        <dbReference type="ARBA" id="ARBA00022723"/>
    </source>
</evidence>
<evidence type="ECO:0000256" key="6">
    <source>
        <dbReference type="PROSITE-ProRule" id="PRU00042"/>
    </source>
</evidence>
<evidence type="ECO:0000256" key="7">
    <source>
        <dbReference type="SAM" id="MobiDB-lite"/>
    </source>
</evidence>
<evidence type="ECO:0000313" key="9">
    <source>
        <dbReference type="EMBL" id="KAK9280451.1"/>
    </source>
</evidence>
<dbReference type="Gene3D" id="3.30.160.60">
    <property type="entry name" value="Classic Zinc Finger"/>
    <property type="match status" value="1"/>
</dbReference>
<evidence type="ECO:0000256" key="4">
    <source>
        <dbReference type="ARBA" id="ARBA00022833"/>
    </source>
</evidence>
<keyword evidence="3 6" id="KW-0863">Zinc-finger</keyword>
<protein>
    <recommendedName>
        <fullName evidence="8">C2H2-type domain-containing protein</fullName>
    </recommendedName>
</protein>
<dbReference type="PROSITE" id="PS00028">
    <property type="entry name" value="ZINC_FINGER_C2H2_1"/>
    <property type="match status" value="1"/>
</dbReference>
<feature type="region of interest" description="Disordered" evidence="7">
    <location>
        <begin position="1"/>
        <end position="52"/>
    </location>
</feature>
<dbReference type="GO" id="GO:0009788">
    <property type="term" value="P:negative regulation of abscisic acid-activated signaling pathway"/>
    <property type="evidence" value="ECO:0007669"/>
    <property type="project" value="InterPro"/>
</dbReference>
<dbReference type="GO" id="GO:0005634">
    <property type="term" value="C:nucleus"/>
    <property type="evidence" value="ECO:0007669"/>
    <property type="project" value="UniProtKB-SubCell"/>
</dbReference>
<accession>A0AAP0WXE2</accession>
<keyword evidence="4" id="KW-0862">Zinc</keyword>
<evidence type="ECO:0000256" key="1">
    <source>
        <dbReference type="ARBA" id="ARBA00004123"/>
    </source>
</evidence>
<dbReference type="PANTHER" id="PTHR47287:SF17">
    <property type="entry name" value="C2H2 AND C2HC ZINC FINGERS SUPERFAMILY PROTEIN"/>
    <property type="match status" value="1"/>
</dbReference>
<keyword evidence="5" id="KW-0539">Nucleus</keyword>
<reference evidence="9 10" key="1">
    <citation type="journal article" date="2024" name="Plant J.">
        <title>Genome sequences and population genomics reveal climatic adaptation and genomic divergence between two closely related sweetgum species.</title>
        <authorList>
            <person name="Xu W.Q."/>
            <person name="Ren C.Q."/>
            <person name="Zhang X.Y."/>
            <person name="Comes H.P."/>
            <person name="Liu X.H."/>
            <person name="Li Y.G."/>
            <person name="Kettle C.J."/>
            <person name="Jalonen R."/>
            <person name="Gaisberger H."/>
            <person name="Ma Y.Z."/>
            <person name="Qiu Y.X."/>
        </authorList>
    </citation>
    <scope>NUCLEOTIDE SEQUENCE [LARGE SCALE GENOMIC DNA]</scope>
    <source>
        <strain evidence="9">Hangzhou</strain>
    </source>
</reference>
<evidence type="ECO:0000259" key="8">
    <source>
        <dbReference type="PROSITE" id="PS50157"/>
    </source>
</evidence>
<sequence length="285" mass="31298">MEPPRTEPCPSESTSSIISAPEASTCPDTFLQNPKGNKQKVDHEEEEDQEQEIKTDLLLDLRLPGKDSNHVLNPELNLIDCFNMGSSQTSSETPQASDTEPRVFSCNFCQRKFYSSQALGGHQNAHKRERTLAKRGQRIGASIVAAAAAFGHPYLHHHHNRYSSMASLPLHGAYSRSLGIQVHSMIHKPSYIPSSNGLGNLYGHRSWSRPPIDQQPAIGKLGVTNYHSSGLAGSSSQSSVGRFDMVRTMMGSPADEGIGGWWWAGSGHLKTNQEELQKLDLSLKL</sequence>
<dbReference type="GO" id="GO:0008270">
    <property type="term" value="F:zinc ion binding"/>
    <property type="evidence" value="ECO:0007669"/>
    <property type="project" value="UniProtKB-KW"/>
</dbReference>
<keyword evidence="10" id="KW-1185">Reference proteome</keyword>
<feature type="compositionally biased region" description="Polar residues" evidence="7">
    <location>
        <begin position="26"/>
        <end position="36"/>
    </location>
</feature>
<keyword evidence="2" id="KW-0479">Metal-binding</keyword>
<evidence type="ECO:0000256" key="5">
    <source>
        <dbReference type="ARBA" id="ARBA00023242"/>
    </source>
</evidence>
<dbReference type="InterPro" id="IPR044246">
    <property type="entry name" value="ZFP3-like"/>
</dbReference>
<dbReference type="PANTHER" id="PTHR47287">
    <property type="entry name" value="C2H2 AND C2HC ZINC FINGERS SUPERFAMILY PROTEIN"/>
    <property type="match status" value="1"/>
</dbReference>
<dbReference type="EMBL" id="JBBPBK010000008">
    <property type="protein sequence ID" value="KAK9280451.1"/>
    <property type="molecule type" value="Genomic_DNA"/>
</dbReference>
<dbReference type="InterPro" id="IPR013087">
    <property type="entry name" value="Znf_C2H2_type"/>
</dbReference>
<name>A0AAP0WXE2_LIQFO</name>
<feature type="domain" description="C2H2-type" evidence="8">
    <location>
        <begin position="104"/>
        <end position="131"/>
    </location>
</feature>
<evidence type="ECO:0000313" key="10">
    <source>
        <dbReference type="Proteomes" id="UP001415857"/>
    </source>
</evidence>
<gene>
    <name evidence="9" type="ORF">L1049_014142</name>
</gene>
<dbReference type="Proteomes" id="UP001415857">
    <property type="component" value="Unassembled WGS sequence"/>
</dbReference>
<dbReference type="PROSITE" id="PS50157">
    <property type="entry name" value="ZINC_FINGER_C2H2_2"/>
    <property type="match status" value="1"/>
</dbReference>
<dbReference type="SUPFAM" id="SSF57667">
    <property type="entry name" value="beta-beta-alpha zinc fingers"/>
    <property type="match status" value="1"/>
</dbReference>
<comment type="caution">
    <text evidence="9">The sequence shown here is derived from an EMBL/GenBank/DDBJ whole genome shotgun (WGS) entry which is preliminary data.</text>
</comment>
<organism evidence="9 10">
    <name type="scientific">Liquidambar formosana</name>
    <name type="common">Formosan gum</name>
    <dbReference type="NCBI Taxonomy" id="63359"/>
    <lineage>
        <taxon>Eukaryota</taxon>
        <taxon>Viridiplantae</taxon>
        <taxon>Streptophyta</taxon>
        <taxon>Embryophyta</taxon>
        <taxon>Tracheophyta</taxon>
        <taxon>Spermatophyta</taxon>
        <taxon>Magnoliopsida</taxon>
        <taxon>eudicotyledons</taxon>
        <taxon>Gunneridae</taxon>
        <taxon>Pentapetalae</taxon>
        <taxon>Saxifragales</taxon>
        <taxon>Altingiaceae</taxon>
        <taxon>Liquidambar</taxon>
    </lineage>
</organism>
<dbReference type="InterPro" id="IPR036236">
    <property type="entry name" value="Znf_C2H2_sf"/>
</dbReference>
<evidence type="ECO:0000256" key="3">
    <source>
        <dbReference type="ARBA" id="ARBA00022771"/>
    </source>
</evidence>